<keyword evidence="7" id="KW-0677">Repeat</keyword>
<dbReference type="FunFam" id="4.10.400.10:FF:000034">
    <property type="entry name" value="Low-density lipoprotein receptor-related protein 2"/>
    <property type="match status" value="1"/>
</dbReference>
<evidence type="ECO:0000256" key="11">
    <source>
        <dbReference type="ARBA" id="ARBA00023170"/>
    </source>
</evidence>
<dbReference type="PROSITE" id="PS51120">
    <property type="entry name" value="LDLRB"/>
    <property type="match status" value="3"/>
</dbReference>
<dbReference type="PANTHER" id="PTHR22722">
    <property type="entry name" value="LOW-DENSITY LIPOPROTEIN RECEPTOR-RELATED PROTEIN 2-RELATED"/>
    <property type="match status" value="1"/>
</dbReference>
<protein>
    <submittedName>
        <fullName evidence="19">Low-density lipoprotein receptor-related protein 8-like</fullName>
    </submittedName>
</protein>
<accession>A0A672JQ94</accession>
<feature type="disulfide bond" evidence="13">
    <location>
        <begin position="74"/>
        <end position="92"/>
    </location>
</feature>
<dbReference type="CDD" id="cd00112">
    <property type="entry name" value="LDLa"/>
    <property type="match status" value="4"/>
</dbReference>
<keyword evidence="6 16" id="KW-0732">Signal</keyword>
<evidence type="ECO:0000256" key="2">
    <source>
        <dbReference type="ARBA" id="ARBA00022475"/>
    </source>
</evidence>
<feature type="domain" description="EGF-like calcium-binding" evidence="17">
    <location>
        <begin position="229"/>
        <end position="268"/>
    </location>
</feature>
<evidence type="ECO:0000256" key="6">
    <source>
        <dbReference type="ARBA" id="ARBA00022729"/>
    </source>
</evidence>
<reference evidence="19" key="3">
    <citation type="submission" date="2025-09" db="UniProtKB">
        <authorList>
            <consortium name="Ensembl"/>
        </authorList>
    </citation>
    <scope>IDENTIFICATION</scope>
</reference>
<evidence type="ECO:0000256" key="1">
    <source>
        <dbReference type="ARBA" id="ARBA00004251"/>
    </source>
</evidence>
<feature type="disulfide bond" evidence="13">
    <location>
        <begin position="161"/>
        <end position="179"/>
    </location>
</feature>
<dbReference type="PROSITE" id="PS50068">
    <property type="entry name" value="LDLRA_2"/>
    <property type="match status" value="4"/>
</dbReference>
<gene>
    <name evidence="19" type="primary">LOC115382346</name>
</gene>
<keyword evidence="5 15" id="KW-0812">Transmembrane</keyword>
<dbReference type="InterPro" id="IPR000742">
    <property type="entry name" value="EGF"/>
</dbReference>
<keyword evidence="2" id="KW-1003">Cell membrane</keyword>
<feature type="disulfide bond" evidence="13">
    <location>
        <begin position="173"/>
        <end position="188"/>
    </location>
</feature>
<feature type="signal peptide" evidence="16">
    <location>
        <begin position="1"/>
        <end position="21"/>
    </location>
</feature>
<dbReference type="GO" id="GO:0016324">
    <property type="term" value="C:apical plasma membrane"/>
    <property type="evidence" value="ECO:0007669"/>
    <property type="project" value="TreeGrafter"/>
</dbReference>
<dbReference type="SUPFAM" id="SSF57196">
    <property type="entry name" value="EGF/Laminin"/>
    <property type="match status" value="2"/>
</dbReference>
<feature type="disulfide bond" evidence="13">
    <location>
        <begin position="86"/>
        <end position="101"/>
    </location>
</feature>
<feature type="repeat" description="LDL-receptor class B" evidence="14">
    <location>
        <begin position="358"/>
        <end position="399"/>
    </location>
</feature>
<dbReference type="GO" id="GO:0005509">
    <property type="term" value="F:calcium ion binding"/>
    <property type="evidence" value="ECO:0007669"/>
    <property type="project" value="InterPro"/>
</dbReference>
<dbReference type="SMART" id="SM00192">
    <property type="entry name" value="LDLa"/>
    <property type="match status" value="4"/>
</dbReference>
<dbReference type="Ensembl" id="ENSSFAT00005058234.1">
    <property type="protein sequence ID" value="ENSSFAP00005056518.1"/>
    <property type="gene ID" value="ENSSFAG00005026716.1"/>
</dbReference>
<evidence type="ECO:0000256" key="12">
    <source>
        <dbReference type="ARBA" id="ARBA00023180"/>
    </source>
</evidence>
<feature type="chain" id="PRO_5025338218" evidence="16">
    <location>
        <begin position="22"/>
        <end position="664"/>
    </location>
</feature>
<dbReference type="InterPro" id="IPR001881">
    <property type="entry name" value="EGF-like_Ca-bd_dom"/>
</dbReference>
<dbReference type="Gene3D" id="4.10.400.10">
    <property type="entry name" value="Low-density Lipoprotein Receptor"/>
    <property type="match status" value="4"/>
</dbReference>
<dbReference type="Gene3D" id="2.10.25.10">
    <property type="entry name" value="Laminin"/>
    <property type="match status" value="2"/>
</dbReference>
<dbReference type="InterPro" id="IPR002172">
    <property type="entry name" value="LDrepeatLR_classA_rpt"/>
</dbReference>
<evidence type="ECO:0000259" key="18">
    <source>
        <dbReference type="SMART" id="SM00181"/>
    </source>
</evidence>
<dbReference type="RefSeq" id="XP_029939944.1">
    <property type="nucleotide sequence ID" value="XM_030084084.1"/>
</dbReference>
<keyword evidence="10 13" id="KW-1015">Disulfide bond</keyword>
<feature type="repeat" description="LDL-receptor class B" evidence="14">
    <location>
        <begin position="444"/>
        <end position="488"/>
    </location>
</feature>
<feature type="transmembrane region" description="Helical" evidence="15">
    <location>
        <begin position="592"/>
        <end position="614"/>
    </location>
</feature>
<keyword evidence="4" id="KW-0254">Endocytosis</keyword>
<dbReference type="InterPro" id="IPR011042">
    <property type="entry name" value="6-blade_b-propeller_TolB-like"/>
</dbReference>
<dbReference type="Pfam" id="PF00057">
    <property type="entry name" value="Ldl_recept_a"/>
    <property type="match status" value="4"/>
</dbReference>
<dbReference type="OMA" id="AWRCDHS"/>
<keyword evidence="11" id="KW-0675">Receptor</keyword>
<dbReference type="Pfam" id="PF14670">
    <property type="entry name" value="FXa_inhibition"/>
    <property type="match status" value="1"/>
</dbReference>
<organism evidence="19 20">
    <name type="scientific">Salarias fasciatus</name>
    <name type="common">Jewelled blenny</name>
    <name type="synonym">Blennius fasciatus</name>
    <dbReference type="NCBI Taxonomy" id="181472"/>
    <lineage>
        <taxon>Eukaryota</taxon>
        <taxon>Metazoa</taxon>
        <taxon>Chordata</taxon>
        <taxon>Craniata</taxon>
        <taxon>Vertebrata</taxon>
        <taxon>Euteleostomi</taxon>
        <taxon>Actinopterygii</taxon>
        <taxon>Neopterygii</taxon>
        <taxon>Teleostei</taxon>
        <taxon>Neoteleostei</taxon>
        <taxon>Acanthomorphata</taxon>
        <taxon>Ovalentaria</taxon>
        <taxon>Blenniimorphae</taxon>
        <taxon>Blenniiformes</taxon>
        <taxon>Blennioidei</taxon>
        <taxon>Blenniidae</taxon>
        <taxon>Salariinae</taxon>
        <taxon>Salarias</taxon>
    </lineage>
</organism>
<feature type="domain" description="EGF-like" evidence="18">
    <location>
        <begin position="153"/>
        <end position="189"/>
    </location>
</feature>
<evidence type="ECO:0000256" key="5">
    <source>
        <dbReference type="ARBA" id="ARBA00022692"/>
    </source>
</evidence>
<feature type="disulfide bond" evidence="13">
    <location>
        <begin position="67"/>
        <end position="79"/>
    </location>
</feature>
<proteinExistence type="predicted"/>
<evidence type="ECO:0000256" key="9">
    <source>
        <dbReference type="ARBA" id="ARBA00023136"/>
    </source>
</evidence>
<feature type="disulfide bond" evidence="13">
    <location>
        <begin position="35"/>
        <end position="53"/>
    </location>
</feature>
<dbReference type="SUPFAM" id="SSF63825">
    <property type="entry name" value="YWTD domain"/>
    <property type="match status" value="1"/>
</dbReference>
<dbReference type="SMART" id="SM00181">
    <property type="entry name" value="EGF"/>
    <property type="match status" value="3"/>
</dbReference>
<evidence type="ECO:0000256" key="14">
    <source>
        <dbReference type="PROSITE-ProRule" id="PRU00461"/>
    </source>
</evidence>
<comment type="caution">
    <text evidence="13">Lacks conserved residue(s) required for the propagation of feature annotation.</text>
</comment>
<dbReference type="SMART" id="SM00135">
    <property type="entry name" value="LY"/>
    <property type="match status" value="5"/>
</dbReference>
<evidence type="ECO:0000259" key="17">
    <source>
        <dbReference type="SMART" id="SM00179"/>
    </source>
</evidence>
<dbReference type="OrthoDB" id="664115at2759"/>
<dbReference type="InterPro" id="IPR051221">
    <property type="entry name" value="LDLR-related"/>
</dbReference>
<keyword evidence="9 15" id="KW-0472">Membrane</keyword>
<comment type="subcellular location">
    <subcellularLocation>
        <location evidence="1">Cell membrane</location>
        <topology evidence="1">Single-pass type I membrane protein</topology>
    </subcellularLocation>
</comment>
<dbReference type="FunFam" id="2.10.25.10:FF:000009">
    <property type="entry name" value="Low-density lipoprotein receptor isoform 1"/>
    <property type="match status" value="1"/>
</dbReference>
<keyword evidence="8 15" id="KW-1133">Transmembrane helix</keyword>
<evidence type="ECO:0000256" key="4">
    <source>
        <dbReference type="ARBA" id="ARBA00022583"/>
    </source>
</evidence>
<dbReference type="GeneID" id="115382346"/>
<dbReference type="AlphaFoldDB" id="A0A672JQ94"/>
<reference evidence="19" key="2">
    <citation type="submission" date="2025-08" db="UniProtKB">
        <authorList>
            <consortium name="Ensembl"/>
        </authorList>
    </citation>
    <scope>IDENTIFICATION</scope>
</reference>
<evidence type="ECO:0000256" key="8">
    <source>
        <dbReference type="ARBA" id="ARBA00022989"/>
    </source>
</evidence>
<feature type="domain" description="EGF-like calcium-binding" evidence="17">
    <location>
        <begin position="189"/>
        <end position="228"/>
    </location>
</feature>
<evidence type="ECO:0000313" key="19">
    <source>
        <dbReference type="Ensembl" id="ENSSFAP00005056518.1"/>
    </source>
</evidence>
<feature type="domain" description="EGF-like" evidence="18">
    <location>
        <begin position="192"/>
        <end position="228"/>
    </location>
</feature>
<name>A0A672JQ94_SALFA</name>
<evidence type="ECO:0000256" key="16">
    <source>
        <dbReference type="SAM" id="SignalP"/>
    </source>
</evidence>
<dbReference type="PROSITE" id="PS01209">
    <property type="entry name" value="LDLRA_1"/>
    <property type="match status" value="2"/>
</dbReference>
<evidence type="ECO:0000256" key="7">
    <source>
        <dbReference type="ARBA" id="ARBA00022737"/>
    </source>
</evidence>
<dbReference type="InterPro" id="IPR023415">
    <property type="entry name" value="LDLR_class-A_CS"/>
</dbReference>
<evidence type="ECO:0000256" key="10">
    <source>
        <dbReference type="ARBA" id="ARBA00023157"/>
    </source>
</evidence>
<dbReference type="InParanoid" id="A0A672JQ94"/>
<dbReference type="GO" id="GO:0006898">
    <property type="term" value="P:receptor-mediated endocytosis"/>
    <property type="evidence" value="ECO:0007669"/>
    <property type="project" value="TreeGrafter"/>
</dbReference>
<keyword evidence="3" id="KW-0245">EGF-like domain</keyword>
<dbReference type="InterPro" id="IPR036055">
    <property type="entry name" value="LDL_receptor-like_sf"/>
</dbReference>
<dbReference type="FunFam" id="2.120.10.30:FF:000241">
    <property type="entry name" value="Low-density lipoprotein receptor-related protein 6"/>
    <property type="match status" value="1"/>
</dbReference>
<dbReference type="Pfam" id="PF00058">
    <property type="entry name" value="Ldl_recept_b"/>
    <property type="match status" value="1"/>
</dbReference>
<keyword evidence="20" id="KW-1185">Reference proteome</keyword>
<sequence length="664" mass="72601">MGHLGALFLLIAPLIWLHTRGHSLPACPKQLEFRCGDGSCVSDRLVCDGQKDCKDGSDENHCGDKGCQTAEFACRNKKCVSSHLMCNGMDDCGDGSDEASCQSCTAGVFSCGPSDACLLRSKVCDGRADCRDGRDELKERCSSAEPPQQPSSKCSVSEFQCGDGHCIRQTWRCDRWPDCADGSDEDDCDQNECHVNNGGCSHLCLDQPMGFLCSCPDNMRLVDDTQCEEVDTCLESDVCDQLCVYINGSHNCGCHEGYYMNPTSRECKAKGDEAQLVFTASEGIRWTKLTGPYLVELAPHLPGAGPVAVLASSRSLYWAPRGQGLIYRISLDGKPQKAALVLRAEAPLSALAVDWVNHLLYWTSTELGWVSVALLDGSAQRVLISKLDQPSAVAVDPLRQLLFWTQCGRSPKIESAGLDGQGRMTLVDSSIHQPVALSLDMPRQLLYWFDQKTRSISRVDLEGRHRKTVVESNGYLDRLFGLAVFEGFVYWSDEVTRSICRADKHNGRNLTVLQSRVASPGGLALVHPVLQPNGPPLCECVGAVCQHERVTDLLPENPKFGCNSPRKAQNESQEVPMISHTVSGSVLSDPTLAGVLSLIVLFSVLLAGLTVWWWREEPRPPRSLTVLSFSLKESRDPLIIQSSHVGPNASLSKETLLKPDLDGE</sequence>
<evidence type="ECO:0000313" key="20">
    <source>
        <dbReference type="Proteomes" id="UP000472267"/>
    </source>
</evidence>
<evidence type="ECO:0000256" key="15">
    <source>
        <dbReference type="SAM" id="Phobius"/>
    </source>
</evidence>
<feature type="domain" description="EGF-like" evidence="18">
    <location>
        <begin position="232"/>
        <end position="268"/>
    </location>
</feature>
<evidence type="ECO:0000256" key="3">
    <source>
        <dbReference type="ARBA" id="ARBA00022536"/>
    </source>
</evidence>
<feature type="disulfide bond" evidence="13">
    <location>
        <begin position="154"/>
        <end position="166"/>
    </location>
</feature>
<dbReference type="SUPFAM" id="SSF57424">
    <property type="entry name" value="LDL receptor-like module"/>
    <property type="match status" value="4"/>
</dbReference>
<feature type="disulfide bond" evidence="13">
    <location>
        <begin position="47"/>
        <end position="62"/>
    </location>
</feature>
<dbReference type="GO" id="GO:0043235">
    <property type="term" value="C:receptor complex"/>
    <property type="evidence" value="ECO:0007669"/>
    <property type="project" value="TreeGrafter"/>
</dbReference>
<reference evidence="19" key="1">
    <citation type="submission" date="2019-06" db="EMBL/GenBank/DDBJ databases">
        <authorList>
            <consortium name="Wellcome Sanger Institute Data Sharing"/>
        </authorList>
    </citation>
    <scope>NUCLEOTIDE SEQUENCE [LARGE SCALE GENOMIC DNA]</scope>
</reference>
<dbReference type="InterPro" id="IPR000033">
    <property type="entry name" value="LDLR_classB_rpt"/>
</dbReference>
<dbReference type="Proteomes" id="UP000472267">
    <property type="component" value="Chromosome 23"/>
</dbReference>
<dbReference type="Gene3D" id="2.120.10.30">
    <property type="entry name" value="TolB, C-terminal domain"/>
    <property type="match status" value="1"/>
</dbReference>
<dbReference type="SMART" id="SM00179">
    <property type="entry name" value="EGF_CA"/>
    <property type="match status" value="2"/>
</dbReference>
<dbReference type="PANTHER" id="PTHR22722:SF14">
    <property type="entry name" value="MEGALIN, ISOFORM A"/>
    <property type="match status" value="1"/>
</dbReference>
<keyword evidence="12" id="KW-0325">Glycoprotein</keyword>
<dbReference type="PRINTS" id="PR00261">
    <property type="entry name" value="LDLRECEPTOR"/>
</dbReference>
<evidence type="ECO:0000256" key="13">
    <source>
        <dbReference type="PROSITE-ProRule" id="PRU00124"/>
    </source>
</evidence>
<feature type="repeat" description="LDL-receptor class B" evidence="14">
    <location>
        <begin position="400"/>
        <end position="443"/>
    </location>
</feature>
<dbReference type="GO" id="GO:0042562">
    <property type="term" value="F:hormone binding"/>
    <property type="evidence" value="ECO:0007669"/>
    <property type="project" value="TreeGrafter"/>
</dbReference>